<feature type="transmembrane region" description="Helical" evidence="1">
    <location>
        <begin position="20"/>
        <end position="39"/>
    </location>
</feature>
<evidence type="ECO:0000256" key="1">
    <source>
        <dbReference type="SAM" id="Phobius"/>
    </source>
</evidence>
<reference evidence="2 3" key="1">
    <citation type="submission" date="2020-08" db="EMBL/GenBank/DDBJ databases">
        <title>Genome public.</title>
        <authorList>
            <person name="Liu C."/>
            <person name="Sun Q."/>
        </authorList>
    </citation>
    <scope>NUCLEOTIDE SEQUENCE [LARGE SCALE GENOMIC DNA]</scope>
    <source>
        <strain evidence="2 3">NSJ-26</strain>
    </source>
</reference>
<dbReference type="InterPro" id="IPR002798">
    <property type="entry name" value="SpoIIM-like"/>
</dbReference>
<accession>A0A926F268</accession>
<dbReference type="PIRSF" id="PIRSF038973">
    <property type="entry name" value="SpoIIM"/>
    <property type="match status" value="1"/>
</dbReference>
<protein>
    <submittedName>
        <fullName evidence="2">Stage II sporulation protein M</fullName>
    </submittedName>
</protein>
<dbReference type="AlphaFoldDB" id="A0A926F268"/>
<proteinExistence type="predicted"/>
<dbReference type="EMBL" id="JACRTK010000002">
    <property type="protein sequence ID" value="MBC8590560.1"/>
    <property type="molecule type" value="Genomic_DNA"/>
</dbReference>
<sequence>MFQRKILRLIKRHFQDNFVFYFIISMAFIIGNITGPLIFKKIGDYPRSLILRISNPYFKNIYSGDYTNISVLKSSIISNVFLILSLLLFSLFKLGEIAIPVLISLKGCSIGFTVGFLINNYGASGFFISLLGIYPQNLFIILGIICIGAVSMSLSNNSKDFRARIPRRRTRSYYNNDYFLLILTYSIIVIIGSIIEGVLSPGVLNLILKNII</sequence>
<dbReference type="InterPro" id="IPR014196">
    <property type="entry name" value="SpoIIM"/>
</dbReference>
<keyword evidence="1" id="KW-0812">Transmembrane</keyword>
<feature type="transmembrane region" description="Helical" evidence="1">
    <location>
        <begin position="178"/>
        <end position="199"/>
    </location>
</feature>
<name>A0A926F268_9FIRM</name>
<gene>
    <name evidence="2" type="primary">spoIIM</name>
    <name evidence="2" type="ORF">H8689_05375</name>
</gene>
<keyword evidence="1" id="KW-0472">Membrane</keyword>
<organism evidence="2 3">
    <name type="scientific">Wansuia hejianensis</name>
    <dbReference type="NCBI Taxonomy" id="2763667"/>
    <lineage>
        <taxon>Bacteria</taxon>
        <taxon>Bacillati</taxon>
        <taxon>Bacillota</taxon>
        <taxon>Clostridia</taxon>
        <taxon>Lachnospirales</taxon>
        <taxon>Lachnospiraceae</taxon>
        <taxon>Wansuia</taxon>
    </lineage>
</organism>
<keyword evidence="1" id="KW-1133">Transmembrane helix</keyword>
<dbReference type="Pfam" id="PF01944">
    <property type="entry name" value="SpoIIM"/>
    <property type="match status" value="1"/>
</dbReference>
<dbReference type="NCBIfam" id="TIGR02831">
    <property type="entry name" value="spo_II_M"/>
    <property type="match status" value="1"/>
</dbReference>
<keyword evidence="3" id="KW-1185">Reference proteome</keyword>
<evidence type="ECO:0000313" key="2">
    <source>
        <dbReference type="EMBL" id="MBC8590560.1"/>
    </source>
</evidence>
<comment type="caution">
    <text evidence="2">The sequence shown here is derived from an EMBL/GenBank/DDBJ whole genome shotgun (WGS) entry which is preliminary data.</text>
</comment>
<dbReference type="Proteomes" id="UP000601522">
    <property type="component" value="Unassembled WGS sequence"/>
</dbReference>
<feature type="transmembrane region" description="Helical" evidence="1">
    <location>
        <begin position="138"/>
        <end position="157"/>
    </location>
</feature>
<dbReference type="RefSeq" id="WP_249323398.1">
    <property type="nucleotide sequence ID" value="NZ_JACRTK010000002.1"/>
</dbReference>
<evidence type="ECO:0000313" key="3">
    <source>
        <dbReference type="Proteomes" id="UP000601522"/>
    </source>
</evidence>